<organism evidence="1 2">
    <name type="scientific">Streblomastix strix</name>
    <dbReference type="NCBI Taxonomy" id="222440"/>
    <lineage>
        <taxon>Eukaryota</taxon>
        <taxon>Metamonada</taxon>
        <taxon>Preaxostyla</taxon>
        <taxon>Oxymonadida</taxon>
        <taxon>Streblomastigidae</taxon>
        <taxon>Streblomastix</taxon>
    </lineage>
</organism>
<dbReference type="Proteomes" id="UP000324800">
    <property type="component" value="Unassembled WGS sequence"/>
</dbReference>
<dbReference type="InterPro" id="IPR029069">
    <property type="entry name" value="HotDog_dom_sf"/>
</dbReference>
<gene>
    <name evidence="1" type="ORF">EZS28_046054</name>
</gene>
<dbReference type="EMBL" id="SNRW01029881">
    <property type="protein sequence ID" value="KAA6358419.1"/>
    <property type="molecule type" value="Genomic_DNA"/>
</dbReference>
<reference evidence="1 2" key="1">
    <citation type="submission" date="2019-03" db="EMBL/GenBank/DDBJ databases">
        <title>Single cell metagenomics reveals metabolic interactions within the superorganism composed of flagellate Streblomastix strix and complex community of Bacteroidetes bacteria on its surface.</title>
        <authorList>
            <person name="Treitli S.C."/>
            <person name="Kolisko M."/>
            <person name="Husnik F."/>
            <person name="Keeling P."/>
            <person name="Hampl V."/>
        </authorList>
    </citation>
    <scope>NUCLEOTIDE SEQUENCE [LARGE SCALE GENOMIC DNA]</scope>
    <source>
        <strain evidence="1">ST1C</strain>
    </source>
</reference>
<sequence>MSGISFDERAKEIVKKELLMNRLAKTMQIAQIEIRNELNQYICRAWNPVTPIQNQIGTVSGGVGYSLMEIAGELLIRTILPDYLVSPKISTVKF</sequence>
<comment type="caution">
    <text evidence="1">The sequence shown here is derived from an EMBL/GenBank/DDBJ whole genome shotgun (WGS) entry which is preliminary data.</text>
</comment>
<dbReference type="AlphaFoldDB" id="A0A5J4TK44"/>
<feature type="non-terminal residue" evidence="1">
    <location>
        <position position="94"/>
    </location>
</feature>
<name>A0A5J4TK44_9EUKA</name>
<dbReference type="SUPFAM" id="SSF54637">
    <property type="entry name" value="Thioesterase/thiol ester dehydrase-isomerase"/>
    <property type="match status" value="1"/>
</dbReference>
<evidence type="ECO:0000313" key="2">
    <source>
        <dbReference type="Proteomes" id="UP000324800"/>
    </source>
</evidence>
<accession>A0A5J4TK44</accession>
<proteinExistence type="predicted"/>
<evidence type="ECO:0000313" key="1">
    <source>
        <dbReference type="EMBL" id="KAA6358419.1"/>
    </source>
</evidence>
<protein>
    <submittedName>
        <fullName evidence="1">Uncharacterized protein</fullName>
    </submittedName>
</protein>